<dbReference type="KEGG" id="bcai:K788_0001686"/>
<dbReference type="AlphaFoldDB" id="A0A0P0RMQ5"/>
<sequence>MSQQIEITRAGVREQVAVVSFNRPDKMNALTRVMEVQLRDAFSALDQNDAVRAIVLTGNGRAFCAGMDIAELEVLPPEDIRAAEWMRPYDMNRRADYQSRYSYFMGVRKPVISAINGAAAGLGLVFALYSDIRFASDKAIFSTAFSKRGLIAEHGIAWMLPRVVGPGHAADMLYSARKVSAEEALAMRLVERIVPQETLLDQAIAYADDLAANVSPRSIRVMKQQLGEAPFQTLGEAITLANREMFHSIQSDDFTEGVAHFIERRQANFSGT</sequence>
<feature type="transmembrane region" description="Helical" evidence="1">
    <location>
        <begin position="110"/>
        <end position="129"/>
    </location>
</feature>
<dbReference type="Pfam" id="PF00378">
    <property type="entry name" value="ECH_1"/>
    <property type="match status" value="1"/>
</dbReference>
<dbReference type="GO" id="GO:0006635">
    <property type="term" value="P:fatty acid beta-oxidation"/>
    <property type="evidence" value="ECO:0007669"/>
    <property type="project" value="TreeGrafter"/>
</dbReference>
<organism evidence="2 3">
    <name type="scientific">Paraburkholderia caribensis MBA4</name>
    <dbReference type="NCBI Taxonomy" id="1323664"/>
    <lineage>
        <taxon>Bacteria</taxon>
        <taxon>Pseudomonadati</taxon>
        <taxon>Pseudomonadota</taxon>
        <taxon>Betaproteobacteria</taxon>
        <taxon>Burkholderiales</taxon>
        <taxon>Burkholderiaceae</taxon>
        <taxon>Paraburkholderia</taxon>
    </lineage>
</organism>
<dbReference type="SUPFAM" id="SSF52096">
    <property type="entry name" value="ClpP/crotonase"/>
    <property type="match status" value="1"/>
</dbReference>
<keyword evidence="2" id="KW-0614">Plasmid</keyword>
<dbReference type="Gene3D" id="3.90.226.10">
    <property type="entry name" value="2-enoyl-CoA Hydratase, Chain A, domain 1"/>
    <property type="match status" value="1"/>
</dbReference>
<dbReference type="CDD" id="cd06558">
    <property type="entry name" value="crotonase-like"/>
    <property type="match status" value="1"/>
</dbReference>
<name>A0A0P0RMQ5_9BURK</name>
<dbReference type="PANTHER" id="PTHR11941">
    <property type="entry name" value="ENOYL-COA HYDRATASE-RELATED"/>
    <property type="match status" value="1"/>
</dbReference>
<proteinExistence type="predicted"/>
<dbReference type="InterPro" id="IPR029045">
    <property type="entry name" value="ClpP/crotonase-like_dom_sf"/>
</dbReference>
<dbReference type="PANTHER" id="PTHR11941:SF133">
    <property type="entry name" value="1,2-EPOXYPHENYLACETYL-COA ISOMERASE"/>
    <property type="match status" value="1"/>
</dbReference>
<gene>
    <name evidence="2" type="ORF">K788_0001686</name>
</gene>
<dbReference type="Proteomes" id="UP000019146">
    <property type="component" value="Plasmid unnamed"/>
</dbReference>
<accession>A0A0P0RMQ5</accession>
<dbReference type="GO" id="GO:0003824">
    <property type="term" value="F:catalytic activity"/>
    <property type="evidence" value="ECO:0007669"/>
    <property type="project" value="UniProtKB-ARBA"/>
</dbReference>
<reference evidence="2 3" key="1">
    <citation type="journal article" date="2014" name="Genome Announc.">
        <title>Draft Genome Sequence of the Haloacid-Degrading Burkholderia caribensis Strain MBA4.</title>
        <authorList>
            <person name="Pan Y."/>
            <person name="Kong K.F."/>
            <person name="Tsang J.S."/>
        </authorList>
    </citation>
    <scope>NUCLEOTIDE SEQUENCE [LARGE SCALE GENOMIC DNA]</scope>
    <source>
        <strain evidence="2 3">MBA4</strain>
        <plasmid evidence="3">Plasmid</plasmid>
    </source>
</reference>
<evidence type="ECO:0000313" key="2">
    <source>
        <dbReference type="EMBL" id="ALL69955.1"/>
    </source>
</evidence>
<evidence type="ECO:0000256" key="1">
    <source>
        <dbReference type="SAM" id="Phobius"/>
    </source>
</evidence>
<keyword evidence="1" id="KW-0472">Membrane</keyword>
<evidence type="ECO:0000313" key="3">
    <source>
        <dbReference type="Proteomes" id="UP000019146"/>
    </source>
</evidence>
<dbReference type="NCBIfam" id="NF004857">
    <property type="entry name" value="PRK06210.1"/>
    <property type="match status" value="1"/>
</dbReference>
<keyword evidence="1" id="KW-0812">Transmembrane</keyword>
<dbReference type="InterPro" id="IPR001753">
    <property type="entry name" value="Enoyl-CoA_hydra/iso"/>
</dbReference>
<protein>
    <submittedName>
        <fullName evidence="2">Enoyl-CoA hydratase</fullName>
    </submittedName>
</protein>
<dbReference type="RefSeq" id="WP_035995131.1">
    <property type="nucleotide sequence ID" value="NZ_CP012748.1"/>
</dbReference>
<keyword evidence="1" id="KW-1133">Transmembrane helix</keyword>
<dbReference type="GeneID" id="69973476"/>
<geneLocation type="plasmid" evidence="3"/>
<dbReference type="EMBL" id="CP012748">
    <property type="protein sequence ID" value="ALL69955.1"/>
    <property type="molecule type" value="Genomic_DNA"/>
</dbReference>